<protein>
    <submittedName>
        <fullName evidence="3">NUDIX hydrolase</fullName>
    </submittedName>
</protein>
<dbReference type="PANTHER" id="PTHR43736:SF4">
    <property type="entry name" value="SLR1690 PROTEIN"/>
    <property type="match status" value="1"/>
</dbReference>
<evidence type="ECO:0000313" key="3">
    <source>
        <dbReference type="EMBL" id="PJM75378.1"/>
    </source>
</evidence>
<dbReference type="CDD" id="cd18873">
    <property type="entry name" value="NUDIX_NadM_like"/>
    <property type="match status" value="1"/>
</dbReference>
<feature type="region of interest" description="Disordered" evidence="1">
    <location>
        <begin position="223"/>
        <end position="308"/>
    </location>
</feature>
<dbReference type="PANTHER" id="PTHR43736">
    <property type="entry name" value="ADP-RIBOSE PYROPHOSPHATASE"/>
    <property type="match status" value="1"/>
</dbReference>
<dbReference type="Pfam" id="PF00293">
    <property type="entry name" value="NUDIX"/>
    <property type="match status" value="1"/>
</dbReference>
<feature type="compositionally biased region" description="Basic residues" evidence="1">
    <location>
        <begin position="230"/>
        <end position="239"/>
    </location>
</feature>
<feature type="compositionally biased region" description="Basic and acidic residues" evidence="1">
    <location>
        <begin position="258"/>
        <end position="273"/>
    </location>
</feature>
<dbReference type="InterPro" id="IPR054105">
    <property type="entry name" value="WHD_NrtR"/>
</dbReference>
<proteinExistence type="predicted"/>
<evidence type="ECO:0000259" key="2">
    <source>
        <dbReference type="PROSITE" id="PS51462"/>
    </source>
</evidence>
<keyword evidence="3" id="KW-0378">Hydrolase</keyword>
<keyword evidence="4" id="KW-1185">Reference proteome</keyword>
<dbReference type="Gene3D" id="3.90.79.10">
    <property type="entry name" value="Nucleoside Triphosphate Pyrophosphohydrolase"/>
    <property type="match status" value="1"/>
</dbReference>
<dbReference type="Proteomes" id="UP000231451">
    <property type="component" value="Unassembled WGS sequence"/>
</dbReference>
<dbReference type="InterPro" id="IPR015797">
    <property type="entry name" value="NUDIX_hydrolase-like_dom_sf"/>
</dbReference>
<gene>
    <name evidence="3" type="ORF">CSQ87_05020</name>
</gene>
<sequence length="308" mass="33620">MNMGNVSERRAQPPAIGVSVVILALGPAAGVAPAVGTGPTVGTDPTANNSATANAKKNTLWIPLVRRVRQPFLGDWALPGGGLRADHSLEQAAYAALESTTDLHPRYLEQLYTFGDPSRSHGGLPMVSIVYWALVGQAETKDFAEADNVRWFPEDDLPTLAFDHRTIIDYALWRLRNKIEYPDVATKLVGDEFTLAQLHGVYEAITEQPIDLANFRRKMLASGQLEPTGRKRREGRHRPAATYRYAPDTTGSDTTAADAKHSDWPPFARRRESFQPTGDGHSPGSGNPSDRPDRPDHNAALAALIPSR</sequence>
<organism evidence="3 4">
    <name type="scientific">Bifidobacterium simiarum</name>
    <dbReference type="NCBI Taxonomy" id="2045441"/>
    <lineage>
        <taxon>Bacteria</taxon>
        <taxon>Bacillati</taxon>
        <taxon>Actinomycetota</taxon>
        <taxon>Actinomycetes</taxon>
        <taxon>Bifidobacteriales</taxon>
        <taxon>Bifidobacteriaceae</taxon>
        <taxon>Bifidobacterium</taxon>
    </lineage>
</organism>
<dbReference type="OrthoDB" id="9786141at2"/>
<dbReference type="InterPro" id="IPR036388">
    <property type="entry name" value="WH-like_DNA-bd_sf"/>
</dbReference>
<dbReference type="GO" id="GO:0016787">
    <property type="term" value="F:hydrolase activity"/>
    <property type="evidence" value="ECO:0007669"/>
    <property type="project" value="UniProtKB-KW"/>
</dbReference>
<dbReference type="SUPFAM" id="SSF46785">
    <property type="entry name" value="Winged helix' DNA-binding domain"/>
    <property type="match status" value="1"/>
</dbReference>
<dbReference type="AlphaFoldDB" id="A0A2M9HEY4"/>
<dbReference type="Pfam" id="PF21906">
    <property type="entry name" value="WHD_NrtR"/>
    <property type="match status" value="1"/>
</dbReference>
<feature type="domain" description="Nudix hydrolase" evidence="2">
    <location>
        <begin position="24"/>
        <end position="176"/>
    </location>
</feature>
<dbReference type="SUPFAM" id="SSF55811">
    <property type="entry name" value="Nudix"/>
    <property type="match status" value="1"/>
</dbReference>
<accession>A0A2M9HEY4</accession>
<reference evidence="3 4" key="1">
    <citation type="submission" date="2017-10" db="EMBL/GenBank/DDBJ databases">
        <title>Draft genome sequences of strains TRE 1, TRE 9, TRE H and TRI 7, isolated from tamarins, belonging to four potential novel Bifidobacterium species.</title>
        <authorList>
            <person name="Mattarelli P."/>
            <person name="Modesto M."/>
            <person name="Puglisi E."/>
            <person name="Morelli L."/>
            <person name="Spezio C."/>
            <person name="Bonetti A."/>
            <person name="Sandri C."/>
        </authorList>
    </citation>
    <scope>NUCLEOTIDE SEQUENCE [LARGE SCALE GENOMIC DNA]</scope>
    <source>
        <strain evidence="4">TRI7</strain>
    </source>
</reference>
<comment type="caution">
    <text evidence="3">The sequence shown here is derived from an EMBL/GenBank/DDBJ whole genome shotgun (WGS) entry which is preliminary data.</text>
</comment>
<dbReference type="EMBL" id="PEBK01000004">
    <property type="protein sequence ID" value="PJM75378.1"/>
    <property type="molecule type" value="Genomic_DNA"/>
</dbReference>
<dbReference type="InterPro" id="IPR036390">
    <property type="entry name" value="WH_DNA-bd_sf"/>
</dbReference>
<evidence type="ECO:0000256" key="1">
    <source>
        <dbReference type="SAM" id="MobiDB-lite"/>
    </source>
</evidence>
<dbReference type="PROSITE" id="PS51462">
    <property type="entry name" value="NUDIX"/>
    <property type="match status" value="1"/>
</dbReference>
<feature type="compositionally biased region" description="Low complexity" evidence="1">
    <location>
        <begin position="246"/>
        <end position="257"/>
    </location>
</feature>
<dbReference type="Gene3D" id="1.10.10.10">
    <property type="entry name" value="Winged helix-like DNA-binding domain superfamily/Winged helix DNA-binding domain"/>
    <property type="match status" value="1"/>
</dbReference>
<dbReference type="InterPro" id="IPR000086">
    <property type="entry name" value="NUDIX_hydrolase_dom"/>
</dbReference>
<evidence type="ECO:0000313" key="4">
    <source>
        <dbReference type="Proteomes" id="UP000231451"/>
    </source>
</evidence>
<name>A0A2M9HEY4_9BIFI</name>